<dbReference type="InterPro" id="IPR000791">
    <property type="entry name" value="Gpr1/Fun34/SatP-like"/>
</dbReference>
<gene>
    <name evidence="7" type="ORF">SAMN02583745_00724</name>
</gene>
<proteinExistence type="inferred from homology"/>
<dbReference type="RefSeq" id="WP_093317873.1">
    <property type="nucleotide sequence ID" value="NZ_FOHV01000004.1"/>
</dbReference>
<dbReference type="AlphaFoldDB" id="A0A1H9ZVM5"/>
<comment type="similarity">
    <text evidence="2">Belongs to the acetate uptake transporter (AceTr) (TC 2.A.96) family.</text>
</comment>
<feature type="transmembrane region" description="Helical" evidence="6">
    <location>
        <begin position="130"/>
        <end position="151"/>
    </location>
</feature>
<evidence type="ECO:0000256" key="6">
    <source>
        <dbReference type="SAM" id="Phobius"/>
    </source>
</evidence>
<evidence type="ECO:0000313" key="8">
    <source>
        <dbReference type="Proteomes" id="UP000242642"/>
    </source>
</evidence>
<dbReference type="Pfam" id="PF01184">
    <property type="entry name" value="Gpr1_Fun34_YaaH"/>
    <property type="match status" value="1"/>
</dbReference>
<evidence type="ECO:0000256" key="3">
    <source>
        <dbReference type="ARBA" id="ARBA00022692"/>
    </source>
</evidence>
<dbReference type="Proteomes" id="UP000242642">
    <property type="component" value="Unassembled WGS sequence"/>
</dbReference>
<feature type="transmembrane region" description="Helical" evidence="6">
    <location>
        <begin position="104"/>
        <end position="123"/>
    </location>
</feature>
<evidence type="ECO:0000256" key="4">
    <source>
        <dbReference type="ARBA" id="ARBA00022989"/>
    </source>
</evidence>
<dbReference type="InterPro" id="IPR047623">
    <property type="entry name" value="SatP"/>
</dbReference>
<evidence type="ECO:0000313" key="7">
    <source>
        <dbReference type="EMBL" id="SES85754.1"/>
    </source>
</evidence>
<evidence type="ECO:0000256" key="5">
    <source>
        <dbReference type="ARBA" id="ARBA00023136"/>
    </source>
</evidence>
<dbReference type="OrthoDB" id="9787939at2"/>
<organism evidence="7 8">
    <name type="scientific">Thorsellia anophelis DSM 18579</name>
    <dbReference type="NCBI Taxonomy" id="1123402"/>
    <lineage>
        <taxon>Bacteria</taxon>
        <taxon>Pseudomonadati</taxon>
        <taxon>Pseudomonadota</taxon>
        <taxon>Gammaproteobacteria</taxon>
        <taxon>Enterobacterales</taxon>
        <taxon>Thorselliaceae</taxon>
        <taxon>Thorsellia</taxon>
    </lineage>
</organism>
<reference evidence="8" key="1">
    <citation type="submission" date="2016-10" db="EMBL/GenBank/DDBJ databases">
        <authorList>
            <person name="Varghese N."/>
            <person name="Submissions S."/>
        </authorList>
    </citation>
    <scope>NUCLEOTIDE SEQUENCE [LARGE SCALE GENOMIC DNA]</scope>
    <source>
        <strain evidence="8">DSM 18579</strain>
    </source>
</reference>
<accession>A0A1H9ZVM5</accession>
<protein>
    <submittedName>
        <fullName evidence="7">Uncharacterized protein</fullName>
    </submittedName>
</protein>
<dbReference type="PANTHER" id="PTHR30178">
    <property type="entry name" value="INNER MEMBRANE PROTEIN YAAH"/>
    <property type="match status" value="1"/>
</dbReference>
<evidence type="ECO:0000256" key="1">
    <source>
        <dbReference type="ARBA" id="ARBA00004141"/>
    </source>
</evidence>
<feature type="transmembrane region" description="Helical" evidence="6">
    <location>
        <begin position="64"/>
        <end position="84"/>
    </location>
</feature>
<sequence length="201" mass="21828">MSEVSKPVDPSAIGLFGLAIATLVASSEKLGLTSGLSYVLPWVLFLGGFAQLIAGIYDYKKGNVFGATAFLAFGLFWLAITFTWLMGLNALGDSLFSNIDTKELGFAFLGYLIFTIYMTIGALETNKVLFTIFFFIIILFVGLTFSTFGVMVHEMKLLAGIAELIVSLLSFYASAANVLNIHFGRTFLPIGKPFGIIKKVD</sequence>
<keyword evidence="4 6" id="KW-1133">Transmembrane helix</keyword>
<comment type="subcellular location">
    <subcellularLocation>
        <location evidence="1">Membrane</location>
        <topology evidence="1">Multi-pass membrane protein</topology>
    </subcellularLocation>
</comment>
<feature type="transmembrane region" description="Helical" evidence="6">
    <location>
        <begin position="37"/>
        <end position="57"/>
    </location>
</feature>
<keyword evidence="8" id="KW-1185">Reference proteome</keyword>
<dbReference type="GO" id="GO:0016020">
    <property type="term" value="C:membrane"/>
    <property type="evidence" value="ECO:0007669"/>
    <property type="project" value="UniProtKB-SubCell"/>
</dbReference>
<keyword evidence="3 6" id="KW-0812">Transmembrane</keyword>
<keyword evidence="5 6" id="KW-0472">Membrane</keyword>
<evidence type="ECO:0000256" key="2">
    <source>
        <dbReference type="ARBA" id="ARBA00005587"/>
    </source>
</evidence>
<feature type="transmembrane region" description="Helical" evidence="6">
    <location>
        <begin position="157"/>
        <end position="179"/>
    </location>
</feature>
<dbReference type="EMBL" id="FOHV01000004">
    <property type="protein sequence ID" value="SES85754.1"/>
    <property type="molecule type" value="Genomic_DNA"/>
</dbReference>
<dbReference type="PANTHER" id="PTHR30178:SF3">
    <property type="entry name" value="SUCCINATE-ACETATE_PROTON SYMPORTER SATP"/>
    <property type="match status" value="1"/>
</dbReference>
<dbReference type="STRING" id="1123402.SAMN02583745_00724"/>
<dbReference type="NCBIfam" id="NF038013">
    <property type="entry name" value="AceTr_1"/>
    <property type="match status" value="1"/>
</dbReference>
<name>A0A1H9ZVM5_9GAMM</name>